<dbReference type="GO" id="GO:0015109">
    <property type="term" value="F:chromate transmembrane transporter activity"/>
    <property type="evidence" value="ECO:0007669"/>
    <property type="project" value="InterPro"/>
</dbReference>
<comment type="similarity">
    <text evidence="2">Belongs to the chromate ion transporter (CHR) (TC 2.A.51) family.</text>
</comment>
<sequence length="221" mass="24929">MLYLVVACAVILISLSVFGGGQVFMPMFKWLWELMSGTFGVPITEEHINQVFTISNATPGVVSTKFAFFTGFLLGNQADGSSSWIGYVAMFITYLIFCLPAILIMALAMKYISKFEKKSFMKRVLLLMKPVVAGIIVAVGVQLFLAILLPFFKFNDTNGYWQYNKEFPKAKFFSGWRGIVLYIYAPLNVIVSYILYKKKVSLFVLILASIAISLIIFQPWL</sequence>
<comment type="subcellular location">
    <subcellularLocation>
        <location evidence="1">Cell membrane</location>
        <topology evidence="1">Multi-pass membrane protein</topology>
    </subcellularLocation>
</comment>
<feature type="transmembrane region" description="Helical" evidence="7">
    <location>
        <begin position="84"/>
        <end position="109"/>
    </location>
</feature>
<keyword evidence="4 7" id="KW-0812">Transmembrane</keyword>
<evidence type="ECO:0000256" key="1">
    <source>
        <dbReference type="ARBA" id="ARBA00004651"/>
    </source>
</evidence>
<dbReference type="AlphaFoldDB" id="A0A449B9T9"/>
<dbReference type="InterPro" id="IPR003370">
    <property type="entry name" value="Chromate_transpt"/>
</dbReference>
<dbReference type="GO" id="GO:0005886">
    <property type="term" value="C:plasma membrane"/>
    <property type="evidence" value="ECO:0007669"/>
    <property type="project" value="UniProtKB-SubCell"/>
</dbReference>
<keyword evidence="6 7" id="KW-0472">Membrane</keyword>
<reference evidence="8 9" key="1">
    <citation type="submission" date="2019-01" db="EMBL/GenBank/DDBJ databases">
        <authorList>
            <consortium name="Pathogen Informatics"/>
        </authorList>
    </citation>
    <scope>NUCLEOTIDE SEQUENCE [LARGE SCALE GENOMIC DNA]</scope>
    <source>
        <strain evidence="8 9">NCTC10184</strain>
    </source>
</reference>
<proteinExistence type="inferred from homology"/>
<evidence type="ECO:0000256" key="6">
    <source>
        <dbReference type="ARBA" id="ARBA00023136"/>
    </source>
</evidence>
<keyword evidence="3" id="KW-1003">Cell membrane</keyword>
<evidence type="ECO:0000313" key="9">
    <source>
        <dbReference type="Proteomes" id="UP000290876"/>
    </source>
</evidence>
<organism evidence="8 9">
    <name type="scientific">Mycoplasmopsis columbinasalis</name>
    <dbReference type="NCBI Taxonomy" id="114880"/>
    <lineage>
        <taxon>Bacteria</taxon>
        <taxon>Bacillati</taxon>
        <taxon>Mycoplasmatota</taxon>
        <taxon>Mycoplasmoidales</taxon>
        <taxon>Metamycoplasmataceae</taxon>
        <taxon>Mycoplasmopsis</taxon>
    </lineage>
</organism>
<dbReference type="EMBL" id="LR215043">
    <property type="protein sequence ID" value="VEU77962.1"/>
    <property type="molecule type" value="Genomic_DNA"/>
</dbReference>
<dbReference type="Proteomes" id="UP000290876">
    <property type="component" value="Chromosome"/>
</dbReference>
<feature type="transmembrane region" description="Helical" evidence="7">
    <location>
        <begin position="130"/>
        <end position="152"/>
    </location>
</feature>
<dbReference type="KEGG" id="mcob:NCTC10184_00176"/>
<evidence type="ECO:0000256" key="2">
    <source>
        <dbReference type="ARBA" id="ARBA00005262"/>
    </source>
</evidence>
<evidence type="ECO:0000256" key="3">
    <source>
        <dbReference type="ARBA" id="ARBA00022475"/>
    </source>
</evidence>
<name>A0A449B9T9_9BACT</name>
<dbReference type="OrthoDB" id="401329at2"/>
<dbReference type="RefSeq" id="WP_129622816.1">
    <property type="nucleotide sequence ID" value="NZ_LR215043.1"/>
</dbReference>
<feature type="transmembrane region" description="Helical" evidence="7">
    <location>
        <begin position="202"/>
        <end position="220"/>
    </location>
</feature>
<feature type="transmembrane region" description="Helical" evidence="7">
    <location>
        <begin position="172"/>
        <end position="195"/>
    </location>
</feature>
<evidence type="ECO:0000256" key="7">
    <source>
        <dbReference type="SAM" id="Phobius"/>
    </source>
</evidence>
<evidence type="ECO:0000256" key="5">
    <source>
        <dbReference type="ARBA" id="ARBA00022989"/>
    </source>
</evidence>
<gene>
    <name evidence="8" type="ORF">NCTC10184_00176</name>
</gene>
<keyword evidence="5 7" id="KW-1133">Transmembrane helix</keyword>
<evidence type="ECO:0000256" key="4">
    <source>
        <dbReference type="ARBA" id="ARBA00022692"/>
    </source>
</evidence>
<accession>A0A449B9T9</accession>
<dbReference type="Pfam" id="PF02417">
    <property type="entry name" value="Chromate_transp"/>
    <property type="match status" value="1"/>
</dbReference>
<keyword evidence="9" id="KW-1185">Reference proteome</keyword>
<evidence type="ECO:0000313" key="8">
    <source>
        <dbReference type="EMBL" id="VEU77962.1"/>
    </source>
</evidence>
<protein>
    <submittedName>
        <fullName evidence="8">Chromate transporter</fullName>
    </submittedName>
</protein>